<gene>
    <name evidence="7" type="ORF">ENJ65_03380</name>
</gene>
<dbReference type="InterPro" id="IPR050810">
    <property type="entry name" value="Bact_Secretion_Sys_Channel"/>
</dbReference>
<dbReference type="GO" id="GO:0015627">
    <property type="term" value="C:type II protein secretion system complex"/>
    <property type="evidence" value="ECO:0007669"/>
    <property type="project" value="TreeGrafter"/>
</dbReference>
<organism evidence="7">
    <name type="scientific">Candidatus Tenderia electrophaga</name>
    <dbReference type="NCBI Taxonomy" id="1748243"/>
    <lineage>
        <taxon>Bacteria</taxon>
        <taxon>Pseudomonadati</taxon>
        <taxon>Pseudomonadota</taxon>
        <taxon>Gammaproteobacteria</taxon>
        <taxon>Candidatus Tenderiales</taxon>
        <taxon>Candidatus Tenderiaceae</taxon>
        <taxon>Candidatus Tenderia</taxon>
    </lineage>
</organism>
<name>A0A832J6U3_9GAMM</name>
<dbReference type="Pfam" id="PF03958">
    <property type="entry name" value="Secretin_N"/>
    <property type="match status" value="1"/>
</dbReference>
<feature type="chain" id="PRO_5032640638" evidence="4">
    <location>
        <begin position="36"/>
        <end position="235"/>
    </location>
</feature>
<feature type="domain" description="NolW-like" evidence="5">
    <location>
        <begin position="141"/>
        <end position="201"/>
    </location>
</feature>
<dbReference type="PANTHER" id="PTHR30332">
    <property type="entry name" value="PROBABLE GENERAL SECRETION PATHWAY PROTEIN D"/>
    <property type="match status" value="1"/>
</dbReference>
<comment type="subcellular location">
    <subcellularLocation>
        <location evidence="1">Membrane</location>
    </subcellularLocation>
</comment>
<dbReference type="EMBL" id="DRNF01000213">
    <property type="protein sequence ID" value="HHJ80656.1"/>
    <property type="molecule type" value="Genomic_DNA"/>
</dbReference>
<proteinExistence type="predicted"/>
<dbReference type="Proteomes" id="UP000885832">
    <property type="component" value="Unassembled WGS sequence"/>
</dbReference>
<dbReference type="InterPro" id="IPR005644">
    <property type="entry name" value="NolW-like"/>
</dbReference>
<dbReference type="PANTHER" id="PTHR30332:SF24">
    <property type="entry name" value="SECRETIN GSPD-RELATED"/>
    <property type="match status" value="1"/>
</dbReference>
<dbReference type="InterPro" id="IPR049371">
    <property type="entry name" value="GspD-like_N0"/>
</dbReference>
<dbReference type="AlphaFoldDB" id="A0A832J6U3"/>
<dbReference type="GO" id="GO:0009306">
    <property type="term" value="P:protein secretion"/>
    <property type="evidence" value="ECO:0007669"/>
    <property type="project" value="TreeGrafter"/>
</dbReference>
<feature type="domain" description="GspD-like N0" evidence="6">
    <location>
        <begin position="47"/>
        <end position="115"/>
    </location>
</feature>
<protein>
    <submittedName>
        <fullName evidence="7">Type II secretion system protein GspD</fullName>
    </submittedName>
</protein>
<evidence type="ECO:0000259" key="5">
    <source>
        <dbReference type="Pfam" id="PF03958"/>
    </source>
</evidence>
<reference evidence="7" key="1">
    <citation type="journal article" date="2020" name="mSystems">
        <title>Genome- and Community-Level Interaction Insights into Carbon Utilization and Element Cycling Functions of Hydrothermarchaeota in Hydrothermal Sediment.</title>
        <authorList>
            <person name="Zhou Z."/>
            <person name="Liu Y."/>
            <person name="Xu W."/>
            <person name="Pan J."/>
            <person name="Luo Z.H."/>
            <person name="Li M."/>
        </authorList>
    </citation>
    <scope>NUCLEOTIDE SEQUENCE [LARGE SCALE GENOMIC DNA]</scope>
    <source>
        <strain evidence="7">HyVt-505</strain>
    </source>
</reference>
<dbReference type="Pfam" id="PF21305">
    <property type="entry name" value="type_II_gspD_N0"/>
    <property type="match status" value="1"/>
</dbReference>
<evidence type="ECO:0000313" key="7">
    <source>
        <dbReference type="EMBL" id="HHJ80656.1"/>
    </source>
</evidence>
<evidence type="ECO:0000256" key="4">
    <source>
        <dbReference type="SAM" id="SignalP"/>
    </source>
</evidence>
<evidence type="ECO:0000256" key="2">
    <source>
        <dbReference type="ARBA" id="ARBA00022729"/>
    </source>
</evidence>
<dbReference type="GO" id="GO:0016020">
    <property type="term" value="C:membrane"/>
    <property type="evidence" value="ECO:0007669"/>
    <property type="project" value="UniProtKB-SubCell"/>
</dbReference>
<keyword evidence="3" id="KW-0472">Membrane</keyword>
<accession>A0A832J6U3</accession>
<feature type="non-terminal residue" evidence="7">
    <location>
        <position position="235"/>
    </location>
</feature>
<feature type="signal peptide" evidence="4">
    <location>
        <begin position="1"/>
        <end position="35"/>
    </location>
</feature>
<dbReference type="InterPro" id="IPR038591">
    <property type="entry name" value="NolW-like_sf"/>
</dbReference>
<keyword evidence="2 4" id="KW-0732">Signal</keyword>
<evidence type="ECO:0000256" key="1">
    <source>
        <dbReference type="ARBA" id="ARBA00004370"/>
    </source>
</evidence>
<evidence type="ECO:0000259" key="6">
    <source>
        <dbReference type="Pfam" id="PF21305"/>
    </source>
</evidence>
<evidence type="ECO:0000256" key="3">
    <source>
        <dbReference type="ARBA" id="ARBA00023136"/>
    </source>
</evidence>
<dbReference type="Gene3D" id="3.30.1370.120">
    <property type="match status" value="1"/>
</dbReference>
<comment type="caution">
    <text evidence="7">The sequence shown here is derived from an EMBL/GenBank/DDBJ whole genome shotgun (WGS) entry which is preliminary data.</text>
</comment>
<sequence length="235" mass="25271">MRFFGKYRGNRAVAVQLRARLLAVALIAVSSVAVAASQNNEAGITFNLKDADLATVIATVAEFTGKNFIVDPRVKGKVTVISSKPMNANEVYQTFLSLLDVHNFTAVPMGNVIKIVPSVNAKQIGGSEMMKRGAKGDEMVTRVIDVKNVSSAQLVPILRPLVPQHGHMAAYAATNVLIISDSAANVDRLLSIIERIDVASASDLEIMPLKHASATEVVRILESLRQQDKRSAPKG</sequence>